<comment type="caution">
    <text evidence="1">The sequence shown here is derived from an EMBL/GenBank/DDBJ whole genome shotgun (WGS) entry which is preliminary data.</text>
</comment>
<evidence type="ECO:0000313" key="2">
    <source>
        <dbReference type="Proteomes" id="UP001339962"/>
    </source>
</evidence>
<name>A0ABD5ITB8_9BACL</name>
<dbReference type="AlphaFoldDB" id="A0ABD5ITB8"/>
<accession>A0ABD5ITB8</accession>
<dbReference type="Proteomes" id="UP001339962">
    <property type="component" value="Unassembled WGS sequence"/>
</dbReference>
<evidence type="ECO:0000313" key="1">
    <source>
        <dbReference type="EMBL" id="MED5050671.1"/>
    </source>
</evidence>
<sequence length="146" mass="16664">MINQIGRKIYYDKATGNVIVDTGEMMGAVVETTVDQDFETYQALKERVRDTVGVIQLEFGQYAQDFAECNGYRVNPETLELEFSYPDPNATEPEPVYQKSLTEQFRELEQQNAELLLDLVMKDGRITEVEQTQANLILDLTMKGVI</sequence>
<reference evidence="1 2" key="1">
    <citation type="submission" date="2023-03" db="EMBL/GenBank/DDBJ databases">
        <title>Bacillus Genome Sequencing.</title>
        <authorList>
            <person name="Dunlap C."/>
        </authorList>
    </citation>
    <scope>NUCLEOTIDE SEQUENCE [LARGE SCALE GENOMIC DNA]</scope>
    <source>
        <strain evidence="1 2">NRS-38</strain>
    </source>
</reference>
<gene>
    <name evidence="1" type="ORF">P9850_02140</name>
</gene>
<organism evidence="1 2">
    <name type="scientific">Anoxybacteroides rupiense</name>
    <dbReference type="NCBI Taxonomy" id="311460"/>
    <lineage>
        <taxon>Bacteria</taxon>
        <taxon>Bacillati</taxon>
        <taxon>Bacillota</taxon>
        <taxon>Bacilli</taxon>
        <taxon>Bacillales</taxon>
        <taxon>Anoxybacillaceae</taxon>
        <taxon>Anoxybacteroides</taxon>
    </lineage>
</organism>
<proteinExistence type="predicted"/>
<dbReference type="EMBL" id="JARTLI010000002">
    <property type="protein sequence ID" value="MED5050671.1"/>
    <property type="molecule type" value="Genomic_DNA"/>
</dbReference>
<dbReference type="RefSeq" id="WP_328216897.1">
    <property type="nucleotide sequence ID" value="NZ_JARTLI010000002.1"/>
</dbReference>
<protein>
    <submittedName>
        <fullName evidence="1">Uncharacterized protein</fullName>
    </submittedName>
</protein>